<dbReference type="Gene3D" id="1.25.40.10">
    <property type="entry name" value="Tetratricopeptide repeat domain"/>
    <property type="match status" value="1"/>
</dbReference>
<keyword evidence="2" id="KW-1185">Reference proteome</keyword>
<gene>
    <name evidence="1" type="ORF">POCULU_LOCUS9131</name>
</gene>
<name>A0A9N9DGH4_9GLOM</name>
<dbReference type="Proteomes" id="UP000789572">
    <property type="component" value="Unassembled WGS sequence"/>
</dbReference>
<dbReference type="EMBL" id="CAJVPJ010003124">
    <property type="protein sequence ID" value="CAG8635448.1"/>
    <property type="molecule type" value="Genomic_DNA"/>
</dbReference>
<comment type="caution">
    <text evidence="1">The sequence shown here is derived from an EMBL/GenBank/DDBJ whole genome shotgun (WGS) entry which is preliminary data.</text>
</comment>
<sequence>MAQYTLASQQSMNTTISTHEVASRFLAAQQRHMQAQYLMGTCFEFGKHVEQNYRTGCEFGKHVEQNYRTALAASSANMSNKTTAQLQNIIKRLQHKAIS</sequence>
<dbReference type="InterPro" id="IPR011990">
    <property type="entry name" value="TPR-like_helical_dom_sf"/>
</dbReference>
<proteinExistence type="predicted"/>
<dbReference type="AlphaFoldDB" id="A0A9N9DGH4"/>
<accession>A0A9N9DGH4</accession>
<reference evidence="1" key="1">
    <citation type="submission" date="2021-06" db="EMBL/GenBank/DDBJ databases">
        <authorList>
            <person name="Kallberg Y."/>
            <person name="Tangrot J."/>
            <person name="Rosling A."/>
        </authorList>
    </citation>
    <scope>NUCLEOTIDE SEQUENCE</scope>
    <source>
        <strain evidence="1">IA702</strain>
    </source>
</reference>
<evidence type="ECO:0000313" key="1">
    <source>
        <dbReference type="EMBL" id="CAG8635448.1"/>
    </source>
</evidence>
<protein>
    <submittedName>
        <fullName evidence="1">10123_t:CDS:1</fullName>
    </submittedName>
</protein>
<evidence type="ECO:0000313" key="2">
    <source>
        <dbReference type="Proteomes" id="UP000789572"/>
    </source>
</evidence>
<dbReference type="OrthoDB" id="2317701at2759"/>
<organism evidence="1 2">
    <name type="scientific">Paraglomus occultum</name>
    <dbReference type="NCBI Taxonomy" id="144539"/>
    <lineage>
        <taxon>Eukaryota</taxon>
        <taxon>Fungi</taxon>
        <taxon>Fungi incertae sedis</taxon>
        <taxon>Mucoromycota</taxon>
        <taxon>Glomeromycotina</taxon>
        <taxon>Glomeromycetes</taxon>
        <taxon>Paraglomerales</taxon>
        <taxon>Paraglomeraceae</taxon>
        <taxon>Paraglomus</taxon>
    </lineage>
</organism>